<dbReference type="Proteomes" id="UP000255697">
    <property type="component" value="Segment"/>
</dbReference>
<dbReference type="EMBL" id="MH460829">
    <property type="protein sequence ID" value="AXF40658.1"/>
    <property type="molecule type" value="Genomic_DNA"/>
</dbReference>
<proteinExistence type="predicted"/>
<name>A0A345AUS5_9CAUD</name>
<sequence length="54" mass="6420">MFEIYCPHCNSELDTSDYFEHWRHADEEFKVNCESCSKELTIKAIVSVDYDVIE</sequence>
<protein>
    <submittedName>
        <fullName evidence="1">Uncharacterized protein</fullName>
    </submittedName>
</protein>
<evidence type="ECO:0000313" key="2">
    <source>
        <dbReference type="Proteomes" id="UP000255697"/>
    </source>
</evidence>
<gene>
    <name evidence="1" type="ORF">Ac3_089</name>
</gene>
<accession>A0A345AUS5</accession>
<organism evidence="1 2">
    <name type="scientific">Acinetobacter phage vB_ApiM_fHyAci03</name>
    <dbReference type="NCBI Taxonomy" id="2269366"/>
    <lineage>
        <taxon>Viruses</taxon>
        <taxon>Duplodnaviria</taxon>
        <taxon>Heunggongvirae</taxon>
        <taxon>Uroviricota</taxon>
        <taxon>Caudoviricetes</taxon>
        <taxon>Pantevenvirales</taxon>
        <taxon>Straboviridae</taxon>
        <taxon>Twarogvirinae</taxon>
        <taxon>Lazarusvirus</taxon>
        <taxon>Lazarusvirus fhyacithree</taxon>
    </lineage>
</organism>
<evidence type="ECO:0000313" key="1">
    <source>
        <dbReference type="EMBL" id="AXF40658.1"/>
    </source>
</evidence>
<dbReference type="SUPFAM" id="SSF161187">
    <property type="entry name" value="YfgJ-like"/>
    <property type="match status" value="1"/>
</dbReference>
<reference evidence="2" key="1">
    <citation type="submission" date="2018-06" db="EMBL/GenBank/DDBJ databases">
        <title>Whole genome analysis of phage vB_ApiM_fHyAci03 infecting Acinetobacter pittii.</title>
        <authorList>
            <person name="Kiljunen S."/>
            <person name="Wicklund A."/>
            <person name="Skurnik M."/>
        </authorList>
    </citation>
    <scope>NUCLEOTIDE SEQUENCE [LARGE SCALE GENOMIC DNA]</scope>
</reference>
<keyword evidence="2" id="KW-1185">Reference proteome</keyword>